<keyword evidence="6" id="KW-0249">Electron transport</keyword>
<name>A0A9X2DSD1_9BACI</name>
<evidence type="ECO:0000313" key="9">
    <source>
        <dbReference type="Proteomes" id="UP001139179"/>
    </source>
</evidence>
<keyword evidence="2 6" id="KW-0479">Metal-binding</keyword>
<keyword evidence="4 6" id="KW-0408">Iron</keyword>
<organism evidence="8 9">
    <name type="scientific">Halalkalibacter oceani</name>
    <dbReference type="NCBI Taxonomy" id="1653776"/>
    <lineage>
        <taxon>Bacteria</taxon>
        <taxon>Bacillati</taxon>
        <taxon>Bacillota</taxon>
        <taxon>Bacilli</taxon>
        <taxon>Bacillales</taxon>
        <taxon>Bacillaceae</taxon>
        <taxon>Halalkalibacter</taxon>
    </lineage>
</organism>
<dbReference type="PIRSF" id="PIRSF000139">
    <property type="entry name" value="Glc_ox_4Fe-4S"/>
    <property type="match status" value="1"/>
</dbReference>
<feature type="domain" description="4Fe-4S ferredoxin-type" evidence="7">
    <location>
        <begin position="2"/>
        <end position="34"/>
    </location>
</feature>
<keyword evidence="6" id="KW-0813">Transport</keyword>
<dbReference type="Pfam" id="PF02754">
    <property type="entry name" value="CCG"/>
    <property type="match status" value="2"/>
</dbReference>
<dbReference type="GO" id="GO:0019154">
    <property type="term" value="F:glycolate dehydrogenase activity"/>
    <property type="evidence" value="ECO:0007669"/>
    <property type="project" value="UniProtKB-EC"/>
</dbReference>
<comment type="catalytic activity">
    <reaction evidence="6">
        <text>(R)-lactate + A = pyruvate + AH2</text>
        <dbReference type="Rhea" id="RHEA:15089"/>
        <dbReference type="ChEBI" id="CHEBI:13193"/>
        <dbReference type="ChEBI" id="CHEBI:15361"/>
        <dbReference type="ChEBI" id="CHEBI:16004"/>
        <dbReference type="ChEBI" id="CHEBI:17499"/>
    </reaction>
</comment>
<dbReference type="PANTHER" id="PTHR32479:SF17">
    <property type="entry name" value="GLYCOLATE OXIDASE IRON-SULFUR SUBUNIT"/>
    <property type="match status" value="1"/>
</dbReference>
<proteinExistence type="predicted"/>
<dbReference type="RefSeq" id="WP_251223144.1">
    <property type="nucleotide sequence ID" value="NZ_JAMBOL010000007.1"/>
</dbReference>
<feature type="domain" description="4Fe-4S ferredoxin-type" evidence="7">
    <location>
        <begin position="55"/>
        <end position="84"/>
    </location>
</feature>
<sequence>MKTLTAEESMHTCVRCGACRGVCPTLDITGREADGPRGRVLMARSLIEGEIPVNQEIKQQLDRCLLCSACVDACPIDVQVPDIVMLAKEKVAAAVESSTAVATDLEKPSYPVRTFKDFFFDKILPNQKRLNQVGHLLWFYQKSGLQTVTRGLGIMKLFPEQLRLMERITPAVEAPRKRKPHPEFTARANTDAPAKARVAFFQGCIMDVMFRKTNENSIKLLAKTGFDVVTPTLQKCCGALHHHSGKVDKTIELAKLNIEAFEEAEVDYIISNAGGCGAALKEYVDLFRDDPEWLPRAKAFSAKIRDISELIYEKGEMPETVGRGERVTYQASCHLQYVMKVKDAPAQLVKKVPETEYVELADKKLCCGSAGIYNLLQPKLANDILDKKMKHVQQTDSAVLLTANPGCFLQMKLGIHKEGMEEQIEAKHVVDYLVESIERAEGDQEENSKIIEMQGGDIHAKL</sequence>
<dbReference type="PANTHER" id="PTHR32479">
    <property type="entry name" value="GLYCOLATE OXIDASE IRON-SULFUR SUBUNIT"/>
    <property type="match status" value="1"/>
</dbReference>
<dbReference type="EMBL" id="JAMBOL010000007">
    <property type="protein sequence ID" value="MCM3714358.1"/>
    <property type="molecule type" value="Genomic_DNA"/>
</dbReference>
<dbReference type="InterPro" id="IPR017896">
    <property type="entry name" value="4Fe4S_Fe-S-bd"/>
</dbReference>
<evidence type="ECO:0000256" key="3">
    <source>
        <dbReference type="ARBA" id="ARBA00022737"/>
    </source>
</evidence>
<evidence type="ECO:0000256" key="1">
    <source>
        <dbReference type="ARBA" id="ARBA00022485"/>
    </source>
</evidence>
<evidence type="ECO:0000313" key="8">
    <source>
        <dbReference type="EMBL" id="MCM3714358.1"/>
    </source>
</evidence>
<evidence type="ECO:0000256" key="5">
    <source>
        <dbReference type="ARBA" id="ARBA00023014"/>
    </source>
</evidence>
<keyword evidence="1 6" id="KW-0004">4Fe-4S</keyword>
<dbReference type="GO" id="GO:0051539">
    <property type="term" value="F:4 iron, 4 sulfur cluster binding"/>
    <property type="evidence" value="ECO:0007669"/>
    <property type="project" value="UniProtKB-UniRule"/>
</dbReference>
<protein>
    <recommendedName>
        <fullName evidence="6">Glycolate oxidase iron-sulfur subunit</fullName>
        <ecNumber evidence="6">1.1.99.14</ecNumber>
    </recommendedName>
</protein>
<dbReference type="GO" id="GO:0046872">
    <property type="term" value="F:metal ion binding"/>
    <property type="evidence" value="ECO:0007669"/>
    <property type="project" value="UniProtKB-UniRule"/>
</dbReference>
<comment type="function">
    <text evidence="6">Component of a complex that catalyzes the oxidation of glycolate to glyoxylate.</text>
</comment>
<dbReference type="AlphaFoldDB" id="A0A9X2DSD1"/>
<dbReference type="SUPFAM" id="SSF54862">
    <property type="entry name" value="4Fe-4S ferredoxins"/>
    <property type="match status" value="1"/>
</dbReference>
<dbReference type="Gene3D" id="1.10.1060.10">
    <property type="entry name" value="Alpha-helical ferredoxin"/>
    <property type="match status" value="1"/>
</dbReference>
<dbReference type="PROSITE" id="PS00198">
    <property type="entry name" value="4FE4S_FER_1"/>
    <property type="match status" value="1"/>
</dbReference>
<comment type="caution">
    <text evidence="8">The sequence shown here is derived from an EMBL/GenBank/DDBJ whole genome shotgun (WGS) entry which is preliminary data.</text>
</comment>
<evidence type="ECO:0000256" key="6">
    <source>
        <dbReference type="PIRNR" id="PIRNR000139"/>
    </source>
</evidence>
<evidence type="ECO:0000256" key="2">
    <source>
        <dbReference type="ARBA" id="ARBA00022723"/>
    </source>
</evidence>
<keyword evidence="9" id="KW-1185">Reference proteome</keyword>
<dbReference type="PROSITE" id="PS51379">
    <property type="entry name" value="4FE4S_FER_2"/>
    <property type="match status" value="2"/>
</dbReference>
<evidence type="ECO:0000256" key="4">
    <source>
        <dbReference type="ARBA" id="ARBA00023004"/>
    </source>
</evidence>
<keyword evidence="5 6" id="KW-0411">Iron-sulfur</keyword>
<dbReference type="Proteomes" id="UP001139179">
    <property type="component" value="Unassembled WGS sequence"/>
</dbReference>
<keyword evidence="3" id="KW-0677">Repeat</keyword>
<comment type="catalytic activity">
    <reaction evidence="6">
        <text>glycolate + A = glyoxylate + AH2</text>
        <dbReference type="Rhea" id="RHEA:21264"/>
        <dbReference type="ChEBI" id="CHEBI:13193"/>
        <dbReference type="ChEBI" id="CHEBI:17499"/>
        <dbReference type="ChEBI" id="CHEBI:29805"/>
        <dbReference type="ChEBI" id="CHEBI:36655"/>
        <dbReference type="EC" id="1.1.99.14"/>
    </reaction>
</comment>
<gene>
    <name evidence="8" type="ORF">M3202_09695</name>
</gene>
<evidence type="ECO:0000259" key="7">
    <source>
        <dbReference type="PROSITE" id="PS51379"/>
    </source>
</evidence>
<comment type="cofactor">
    <cofactor evidence="6">
        <name>[4Fe-4S] cluster</name>
        <dbReference type="ChEBI" id="CHEBI:49883"/>
    </cofactor>
    <text evidence="6">Binds 2 [4Fe-4S] clusters.</text>
</comment>
<dbReference type="InterPro" id="IPR012257">
    <property type="entry name" value="Glc_ox_4Fe-4S"/>
</dbReference>
<dbReference type="InterPro" id="IPR017900">
    <property type="entry name" value="4Fe4S_Fe_S_CS"/>
</dbReference>
<accession>A0A9X2DSD1</accession>
<dbReference type="InterPro" id="IPR004017">
    <property type="entry name" value="Cys_rich_dom"/>
</dbReference>
<dbReference type="Pfam" id="PF13183">
    <property type="entry name" value="Fer4_8"/>
    <property type="match status" value="1"/>
</dbReference>
<reference evidence="8" key="1">
    <citation type="submission" date="2022-05" db="EMBL/GenBank/DDBJ databases">
        <title>Comparative Genomics of Spacecraft Associated Microbes.</title>
        <authorList>
            <person name="Tran M.T."/>
            <person name="Wright A."/>
            <person name="Seuylemezian A."/>
            <person name="Eisen J."/>
            <person name="Coil D."/>
        </authorList>
    </citation>
    <scope>NUCLEOTIDE SEQUENCE</scope>
    <source>
        <strain evidence="8">214.1.1</strain>
    </source>
</reference>
<dbReference type="InterPro" id="IPR009051">
    <property type="entry name" value="Helical_ferredxn"/>
</dbReference>
<dbReference type="EC" id="1.1.99.14" evidence="6"/>